<feature type="transmembrane region" description="Helical" evidence="1">
    <location>
        <begin position="239"/>
        <end position="258"/>
    </location>
</feature>
<feature type="transmembrane region" description="Helical" evidence="1">
    <location>
        <begin position="289"/>
        <end position="309"/>
    </location>
</feature>
<dbReference type="Gene3D" id="3.90.550.10">
    <property type="entry name" value="Spore Coat Polysaccharide Biosynthesis Protein SpsA, Chain A"/>
    <property type="match status" value="1"/>
</dbReference>
<evidence type="ECO:0000256" key="1">
    <source>
        <dbReference type="SAM" id="Phobius"/>
    </source>
</evidence>
<dbReference type="PANTHER" id="PTHR22916">
    <property type="entry name" value="GLYCOSYLTRANSFERASE"/>
    <property type="match status" value="1"/>
</dbReference>
<evidence type="ECO:0000313" key="4">
    <source>
        <dbReference type="Proteomes" id="UP000306229"/>
    </source>
</evidence>
<dbReference type="OrthoDB" id="9813550at2"/>
<protein>
    <submittedName>
        <fullName evidence="3">Glycosyltransferase</fullName>
    </submittedName>
</protein>
<evidence type="ECO:0000259" key="2">
    <source>
        <dbReference type="Pfam" id="PF00535"/>
    </source>
</evidence>
<dbReference type="GO" id="GO:0016758">
    <property type="term" value="F:hexosyltransferase activity"/>
    <property type="evidence" value="ECO:0007669"/>
    <property type="project" value="UniProtKB-ARBA"/>
</dbReference>
<sequence length="331" mass="38037">MNLQFSIIIPVYNRPDELDELLLSLVAQKFKENFEVVVVEDGSNLTSKHIIGKFKDKLNINYLTKDNSGPGLSRNFGMQKTTGNYYIILDSDCILPENYLTIVLETLLSDYTDAFGGADAAHPSFTRIQKAINYAMTSVLTTGGLRGNKNLKKFQPRSFNMGISKKAFLETGGFSALHFGEDINLTFRLWENNFETQFIEDAYVYHKRRVNWTSFFRQTFNFGAARPILNRLHPNTGKITYWFPSIFVISLLLSLIGLLFHFTWFILFFTGYFILIFFDALFKNKNVMVALLSIAATLVMFFGYGLGFLRSMFRLTILSKPPEDTFPKMFR</sequence>
<name>A0A5B7TU72_9FLAO</name>
<gene>
    <name evidence="3" type="ORF">FF125_15515</name>
</gene>
<dbReference type="InterPro" id="IPR029044">
    <property type="entry name" value="Nucleotide-diphossugar_trans"/>
</dbReference>
<feature type="domain" description="Glycosyltransferase 2-like" evidence="2">
    <location>
        <begin position="6"/>
        <end position="155"/>
    </location>
</feature>
<dbReference type="EMBL" id="CP040749">
    <property type="protein sequence ID" value="QCX39778.1"/>
    <property type="molecule type" value="Genomic_DNA"/>
</dbReference>
<keyword evidence="4" id="KW-1185">Reference proteome</keyword>
<dbReference type="Pfam" id="PF00535">
    <property type="entry name" value="Glycos_transf_2"/>
    <property type="match status" value="1"/>
</dbReference>
<accession>A0A5B7TU72</accession>
<keyword evidence="1" id="KW-1133">Transmembrane helix</keyword>
<reference evidence="3 4" key="1">
    <citation type="submission" date="2019-05" db="EMBL/GenBank/DDBJ databases">
        <title>Algicella ahnfeltiae gen. nov., sp. nov., a novel marine bacterium of the family Flavobacteriaceae isolated from a red alga.</title>
        <authorList>
            <person name="Nedashkovskaya O.I."/>
            <person name="Kukhlevskiy A.D."/>
            <person name="Kim S.-G."/>
            <person name="Zhukova N.V."/>
            <person name="Mikhailov V.V."/>
        </authorList>
    </citation>
    <scope>NUCLEOTIDE SEQUENCE [LARGE SCALE GENOMIC DNA]</scope>
    <source>
        <strain evidence="3 4">10Alg115</strain>
    </source>
</reference>
<feature type="transmembrane region" description="Helical" evidence="1">
    <location>
        <begin position="264"/>
        <end position="282"/>
    </location>
</feature>
<dbReference type="InterPro" id="IPR001173">
    <property type="entry name" value="Glyco_trans_2-like"/>
</dbReference>
<dbReference type="Proteomes" id="UP000306229">
    <property type="component" value="Chromosome"/>
</dbReference>
<dbReference type="PANTHER" id="PTHR22916:SF64">
    <property type="entry name" value="TRANSFERASE, PUTATIVE-RELATED"/>
    <property type="match status" value="1"/>
</dbReference>
<keyword evidence="1" id="KW-0472">Membrane</keyword>
<proteinExistence type="predicted"/>
<evidence type="ECO:0000313" key="3">
    <source>
        <dbReference type="EMBL" id="QCX39778.1"/>
    </source>
</evidence>
<keyword evidence="1" id="KW-0812">Transmembrane</keyword>
<organism evidence="3 4">
    <name type="scientific">Aureibaculum algae</name>
    <dbReference type="NCBI Taxonomy" id="2584122"/>
    <lineage>
        <taxon>Bacteria</taxon>
        <taxon>Pseudomonadati</taxon>
        <taxon>Bacteroidota</taxon>
        <taxon>Flavobacteriia</taxon>
        <taxon>Flavobacteriales</taxon>
        <taxon>Flavobacteriaceae</taxon>
        <taxon>Aureibaculum</taxon>
    </lineage>
</organism>
<dbReference type="RefSeq" id="WP_138950618.1">
    <property type="nucleotide sequence ID" value="NZ_CP040749.1"/>
</dbReference>
<keyword evidence="3" id="KW-0808">Transferase</keyword>
<dbReference type="AlphaFoldDB" id="A0A5B7TU72"/>
<dbReference type="SUPFAM" id="SSF53448">
    <property type="entry name" value="Nucleotide-diphospho-sugar transferases"/>
    <property type="match status" value="1"/>
</dbReference>
<dbReference type="KEGG" id="fbe:FF125_15515"/>